<feature type="domain" description="Thioredoxin-like fold" evidence="1">
    <location>
        <begin position="14"/>
        <end position="172"/>
    </location>
</feature>
<sequence>MTYITMTPRVNVGDYVSGERDSPIIVIEFGDYLSLESKELFKVMMRVRAMNRGKMAYVFRCLPDQRSSPFSDMAGRSVQAAGLQGKYWQMHQKLFETSERVDKDRIYYCAQQLGLDMDAFERELNGQKCLSRMMQDIETANRCGISKGPVIFVNKRKYGGAYEIKAIDDFINNE</sequence>
<dbReference type="SUPFAM" id="SSF52833">
    <property type="entry name" value="Thioredoxin-like"/>
    <property type="match status" value="1"/>
</dbReference>
<accession>A0AAU9D6G3</accession>
<dbReference type="KEGG" id="fax:FUAX_25460"/>
<dbReference type="AlphaFoldDB" id="A0AAU9D6G3"/>
<dbReference type="Pfam" id="PF13462">
    <property type="entry name" value="Thioredoxin_4"/>
    <property type="match status" value="1"/>
</dbReference>
<dbReference type="InterPro" id="IPR012336">
    <property type="entry name" value="Thioredoxin-like_fold"/>
</dbReference>
<reference evidence="2 3" key="1">
    <citation type="submission" date="2021-12" db="EMBL/GenBank/DDBJ databases">
        <title>Genome sequencing of bacteria with rrn-lacking chromosome and rrn-plasmid.</title>
        <authorList>
            <person name="Anda M."/>
            <person name="Iwasaki W."/>
        </authorList>
    </citation>
    <scope>NUCLEOTIDE SEQUENCE [LARGE SCALE GENOMIC DNA]</scope>
    <source>
        <strain evidence="2 3">DSM 100852</strain>
    </source>
</reference>
<gene>
    <name evidence="2" type="ORF">FUAX_25460</name>
</gene>
<protein>
    <recommendedName>
        <fullName evidence="1">Thioredoxin-like fold domain-containing protein</fullName>
    </recommendedName>
</protein>
<organism evidence="2 3">
    <name type="scientific">Fulvitalea axinellae</name>
    <dbReference type="NCBI Taxonomy" id="1182444"/>
    <lineage>
        <taxon>Bacteria</taxon>
        <taxon>Pseudomonadati</taxon>
        <taxon>Bacteroidota</taxon>
        <taxon>Cytophagia</taxon>
        <taxon>Cytophagales</taxon>
        <taxon>Persicobacteraceae</taxon>
        <taxon>Fulvitalea</taxon>
    </lineage>
</organism>
<dbReference type="InterPro" id="IPR036249">
    <property type="entry name" value="Thioredoxin-like_sf"/>
</dbReference>
<dbReference type="RefSeq" id="WP_338391690.1">
    <property type="nucleotide sequence ID" value="NZ_AP025314.1"/>
</dbReference>
<evidence type="ECO:0000313" key="2">
    <source>
        <dbReference type="EMBL" id="BDD10114.1"/>
    </source>
</evidence>
<proteinExistence type="predicted"/>
<keyword evidence="3" id="KW-1185">Reference proteome</keyword>
<dbReference type="Proteomes" id="UP001348817">
    <property type="component" value="Chromosome"/>
</dbReference>
<evidence type="ECO:0000313" key="3">
    <source>
        <dbReference type="Proteomes" id="UP001348817"/>
    </source>
</evidence>
<dbReference type="Gene3D" id="3.40.30.10">
    <property type="entry name" value="Glutaredoxin"/>
    <property type="match status" value="1"/>
</dbReference>
<name>A0AAU9D6G3_9BACT</name>
<dbReference type="EMBL" id="AP025314">
    <property type="protein sequence ID" value="BDD10114.1"/>
    <property type="molecule type" value="Genomic_DNA"/>
</dbReference>
<evidence type="ECO:0000259" key="1">
    <source>
        <dbReference type="Pfam" id="PF13462"/>
    </source>
</evidence>